<evidence type="ECO:0000313" key="1">
    <source>
        <dbReference type="EMBL" id="AOY79423.1"/>
    </source>
</evidence>
<dbReference type="AlphaFoldDB" id="A0A1D9FVT2"/>
<gene>
    <name evidence="1" type="ORF">BJP36_05310</name>
</gene>
<protein>
    <submittedName>
        <fullName evidence="1">NF038130 family PEP-CTERM protein</fullName>
    </submittedName>
</protein>
<accession>A0A1D9FVT2</accession>
<organism evidence="1 2">
    <name type="scientific">Moorena producens (strain JHB)</name>
    <dbReference type="NCBI Taxonomy" id="1454205"/>
    <lineage>
        <taxon>Bacteria</taxon>
        <taxon>Bacillati</taxon>
        <taxon>Cyanobacteriota</taxon>
        <taxon>Cyanophyceae</taxon>
        <taxon>Coleofasciculales</taxon>
        <taxon>Coleofasciculaceae</taxon>
        <taxon>Moorena</taxon>
    </lineage>
</organism>
<evidence type="ECO:0000313" key="2">
    <source>
        <dbReference type="Proteomes" id="UP000176944"/>
    </source>
</evidence>
<dbReference type="NCBIfam" id="TIGR02595">
    <property type="entry name" value="PEP_CTERM"/>
    <property type="match status" value="1"/>
</dbReference>
<proteinExistence type="predicted"/>
<sequence>MKSTVMKMWLGASILAGISGIATTPAVAGSLTGATLIGSDYYKIASDGTETFIDQNAILSTILQGDASDPGGNVELFASSETLTNSQFDNYTDVTSLTGQIGGKDITLSSLTLADWESDLDSDGITLGKEWVSDALTAHGLGYYVNNVVVDTFYTLFSDNGGLQRFSDPNISYVNQNATGHISIGLAGHLDARDAFEDTFDQLEQMIALLSPGFQLPLPPSIRASEIVKVEYNGKTEYLYGFIPTASGLVSREDGISHNATYQVAFLGTPPGPSSSEPQPVPESSTVLGLIAVGGLFTAGRKLQKSNC</sequence>
<dbReference type="Proteomes" id="UP000176944">
    <property type="component" value="Chromosome"/>
</dbReference>
<dbReference type="InterPro" id="IPR013424">
    <property type="entry name" value="Ice-binding_C"/>
</dbReference>
<dbReference type="EMBL" id="CP017708">
    <property type="protein sequence ID" value="AOY79423.1"/>
    <property type="molecule type" value="Genomic_DNA"/>
</dbReference>
<dbReference type="NCBIfam" id="NF038130">
    <property type="entry name" value="PEP_NF038130"/>
    <property type="match status" value="1"/>
</dbReference>
<name>A0A1D9FVT2_MOOP1</name>
<reference evidence="2" key="1">
    <citation type="submission" date="2016-10" db="EMBL/GenBank/DDBJ databases">
        <title>Comparative genomics uncovers the prolific and rare metabolic potential of the cyanobacterial genus Moorea.</title>
        <authorList>
            <person name="Leao T."/>
            <person name="Castelao G."/>
            <person name="Korobeynikov A."/>
            <person name="Monroe E.A."/>
            <person name="Podell S."/>
            <person name="Glukhov E."/>
            <person name="Allen E."/>
            <person name="Gerwick W.H."/>
            <person name="Gerwick L."/>
        </authorList>
    </citation>
    <scope>NUCLEOTIDE SEQUENCE [LARGE SCALE GENOMIC DNA]</scope>
    <source>
        <strain evidence="2">JHB</strain>
    </source>
</reference>